<organism evidence="3 4">
    <name type="scientific">Streptomyces virginiae</name>
    <name type="common">Streptomyces cinnamonensis</name>
    <dbReference type="NCBI Taxonomy" id="1961"/>
    <lineage>
        <taxon>Bacteria</taxon>
        <taxon>Bacillati</taxon>
        <taxon>Actinomycetota</taxon>
        <taxon>Actinomycetes</taxon>
        <taxon>Kitasatosporales</taxon>
        <taxon>Streptomycetaceae</taxon>
        <taxon>Streptomyces</taxon>
    </lineage>
</organism>
<gene>
    <name evidence="3" type="ORF">ADK75_12975</name>
</gene>
<dbReference type="PATRIC" id="fig|1961.12.peg.2993"/>
<evidence type="ECO:0000313" key="4">
    <source>
        <dbReference type="Proteomes" id="UP000037084"/>
    </source>
</evidence>
<comment type="caution">
    <text evidence="3">The sequence shown here is derived from an EMBL/GenBank/DDBJ whole genome shotgun (WGS) entry which is preliminary data.</text>
</comment>
<dbReference type="RefSeq" id="WP_063785516.1">
    <property type="nucleotide sequence ID" value="NZ_LGUV01000122.1"/>
</dbReference>
<dbReference type="Pfam" id="PF01337">
    <property type="entry name" value="Barstar"/>
    <property type="match status" value="1"/>
</dbReference>
<evidence type="ECO:0000259" key="2">
    <source>
        <dbReference type="Pfam" id="PF01337"/>
    </source>
</evidence>
<dbReference type="SUPFAM" id="SSF52038">
    <property type="entry name" value="Barstar-related"/>
    <property type="match status" value="1"/>
</dbReference>
<evidence type="ECO:0000313" key="3">
    <source>
        <dbReference type="EMBL" id="KOG54850.1"/>
    </source>
</evidence>
<accession>A0A0L8MX15</accession>
<dbReference type="Proteomes" id="UP000037084">
    <property type="component" value="Unassembled WGS sequence"/>
</dbReference>
<dbReference type="EMBL" id="LGUV01000122">
    <property type="protein sequence ID" value="KOG54850.1"/>
    <property type="molecule type" value="Genomic_DNA"/>
</dbReference>
<protein>
    <recommendedName>
        <fullName evidence="2">Barstar (barnase inhibitor) domain-containing protein</fullName>
    </recommendedName>
</protein>
<proteinExistence type="inferred from homology"/>
<dbReference type="InterPro" id="IPR000468">
    <property type="entry name" value="Barstar"/>
</dbReference>
<feature type="domain" description="Barstar (barnase inhibitor)" evidence="2">
    <location>
        <begin position="305"/>
        <end position="370"/>
    </location>
</feature>
<evidence type="ECO:0000256" key="1">
    <source>
        <dbReference type="ARBA" id="ARBA00006845"/>
    </source>
</evidence>
<name>A0A0L8MX15_STRVG</name>
<sequence length="399" mass="43654">MFGGFVRVGDHAAWDHVFPVRYLLTRQDADLESEYWGRCADVEGLFVDPVPPPRDLLTLRGCTPAGPWHEVLAFPDEATRSLGNLDVDISDEKGPRFAWTLVDTVVISHSPHATDPDLVDLVVGTGVIEHSRVWPGAGPGTMPDAPRFALAEEDYRGGPVGACRGIDGLVAPRTVRPDIPLQLIGCEPGERLLAALRNTQAWAQEWGVLMALDRFGREMGSHRVRLEVAEVTASVLGGPLVDITLADGGHDDRPSLGARRIWETWYQGFPTTPNQWASLDTRGRAEWLDLMRPHPGGEPDRTGGTHHLEGRFITDKPGFYCALGEALIGPGRWLGRGLDDLDDCLGGRHGVVGPFTLIWHDADVARNALNFTLDHGGKRTYFEEAVQLLESAGVTVVLR</sequence>
<dbReference type="AlphaFoldDB" id="A0A0L8MX15"/>
<dbReference type="InterPro" id="IPR035905">
    <property type="entry name" value="Barstar-like_sf"/>
</dbReference>
<comment type="similarity">
    <text evidence="1">Belongs to the barstar family.</text>
</comment>
<reference evidence="4" key="1">
    <citation type="submission" date="2015-07" db="EMBL/GenBank/DDBJ databases">
        <authorList>
            <consortium name="Consortium for Microbial Forensics and Genomics (microFORGE)"/>
            <person name="Knight B.M."/>
            <person name="Roberts D.P."/>
            <person name="Lin D."/>
            <person name="Hari K."/>
            <person name="Fletcher J."/>
            <person name="Melcher U."/>
            <person name="Blagden T."/>
            <person name="Winegar R.A."/>
        </authorList>
    </citation>
    <scope>NUCLEOTIDE SEQUENCE [LARGE SCALE GENOMIC DNA]</scope>
    <source>
        <strain evidence="4">NRRL B-1447</strain>
    </source>
</reference>
<dbReference type="OrthoDB" id="8859549at2"/>
<dbReference type="Gene3D" id="3.30.370.10">
    <property type="entry name" value="Barstar-like"/>
    <property type="match status" value="1"/>
</dbReference>